<evidence type="ECO:0000256" key="4">
    <source>
        <dbReference type="ARBA" id="ARBA00023002"/>
    </source>
</evidence>
<evidence type="ECO:0000256" key="7">
    <source>
        <dbReference type="RuleBase" id="RU361277"/>
    </source>
</evidence>
<dbReference type="PANTHER" id="PTHR42683">
    <property type="entry name" value="ALDEHYDE REDUCTASE"/>
    <property type="match status" value="1"/>
</dbReference>
<dbReference type="EMBL" id="CP031194">
    <property type="protein sequence ID" value="AXG81829.1"/>
    <property type="molecule type" value="Genomic_DNA"/>
</dbReference>
<dbReference type="CDD" id="cd05283">
    <property type="entry name" value="CAD1"/>
    <property type="match status" value="1"/>
</dbReference>
<proteinExistence type="inferred from homology"/>
<dbReference type="FunFam" id="3.40.50.720:FF:000022">
    <property type="entry name" value="Cinnamyl alcohol dehydrogenase"/>
    <property type="match status" value="1"/>
</dbReference>
<comment type="catalytic activity">
    <reaction evidence="6">
        <text>a primary alcohol + NADP(+) = an aldehyde + NADPH + H(+)</text>
        <dbReference type="Rhea" id="RHEA:15937"/>
        <dbReference type="ChEBI" id="CHEBI:15378"/>
        <dbReference type="ChEBI" id="CHEBI:15734"/>
        <dbReference type="ChEBI" id="CHEBI:17478"/>
        <dbReference type="ChEBI" id="CHEBI:57783"/>
        <dbReference type="ChEBI" id="CHEBI:58349"/>
        <dbReference type="EC" id="1.1.1.2"/>
    </reaction>
</comment>
<protein>
    <recommendedName>
        <fullName evidence="5">alcohol dehydrogenase (NADP(+))</fullName>
        <ecNumber evidence="5">1.1.1.2</ecNumber>
    </recommendedName>
</protein>
<dbReference type="SUPFAM" id="SSF50129">
    <property type="entry name" value="GroES-like"/>
    <property type="match status" value="1"/>
</dbReference>
<keyword evidence="4" id="KW-0560">Oxidoreductase</keyword>
<dbReference type="SUPFAM" id="SSF51735">
    <property type="entry name" value="NAD(P)-binding Rossmann-fold domains"/>
    <property type="match status" value="1"/>
</dbReference>
<dbReference type="InterPro" id="IPR002328">
    <property type="entry name" value="ADH_Zn_CS"/>
</dbReference>
<evidence type="ECO:0000313" key="9">
    <source>
        <dbReference type="EMBL" id="AXG81829.1"/>
    </source>
</evidence>
<feature type="domain" description="Enoyl reductase (ER)" evidence="8">
    <location>
        <begin position="9"/>
        <end position="345"/>
    </location>
</feature>
<dbReference type="GO" id="GO:0008106">
    <property type="term" value="F:alcohol dehydrogenase (NADP+) activity"/>
    <property type="evidence" value="ECO:0007669"/>
    <property type="project" value="UniProtKB-EC"/>
</dbReference>
<dbReference type="PROSITE" id="PS00059">
    <property type="entry name" value="ADH_ZINC"/>
    <property type="match status" value="1"/>
</dbReference>
<evidence type="ECO:0000256" key="5">
    <source>
        <dbReference type="ARBA" id="ARBA00024074"/>
    </source>
</evidence>
<dbReference type="InterPro" id="IPR036291">
    <property type="entry name" value="NAD(P)-bd_dom_sf"/>
</dbReference>
<dbReference type="InterPro" id="IPR047109">
    <property type="entry name" value="CAD-like"/>
</dbReference>
<evidence type="ECO:0000256" key="3">
    <source>
        <dbReference type="ARBA" id="ARBA00022833"/>
    </source>
</evidence>
<keyword evidence="10" id="KW-1185">Reference proteome</keyword>
<sequence>MPTTVHAYGVHEAGKPLVPVTVERRDVGPHDVRLDILYCGICHSDMNYVDGTFGPTAVSPLVPGHEIVGRVTETGSEVSRHRVGDLVGIGCMVNSCRVCENCRAGQEQYCRQGSTLVFGAPDPVEPGAHTQGGYSGAIVAPEDFVVRVPESLDPAAAAPLLCAGITVYSPLKRFGARPGTRVAVVGLGGLGHLGVKTAKAMGAEVTVLSQSGGKREAAAALGADHYAVTGDGSAFTELAGTFDIILNTVSAPVSLTDYLGMLRLHGTLVNVGVTTEPMPVDVFALLQNGRSFVGSLFGGIAETQEMLDFAAEHGITADIELIGAQDINTAYERILASDVRYRFVIDGATFAEPRRA</sequence>
<dbReference type="InterPro" id="IPR013149">
    <property type="entry name" value="ADH-like_C"/>
</dbReference>
<dbReference type="RefSeq" id="WP_114664370.1">
    <property type="nucleotide sequence ID" value="NZ_CP031194.1"/>
</dbReference>
<dbReference type="Pfam" id="PF08240">
    <property type="entry name" value="ADH_N"/>
    <property type="match status" value="1"/>
</dbReference>
<dbReference type="InterPro" id="IPR013154">
    <property type="entry name" value="ADH-like_N"/>
</dbReference>
<accession>A0A345HYQ5</accession>
<comment type="cofactor">
    <cofactor evidence="1 7">
        <name>Zn(2+)</name>
        <dbReference type="ChEBI" id="CHEBI:29105"/>
    </cofactor>
</comment>
<dbReference type="SMART" id="SM00829">
    <property type="entry name" value="PKS_ER"/>
    <property type="match status" value="1"/>
</dbReference>
<comment type="similarity">
    <text evidence="7">Belongs to the zinc-containing alcohol dehydrogenase family.</text>
</comment>
<dbReference type="Proteomes" id="UP000253868">
    <property type="component" value="Chromosome"/>
</dbReference>
<name>A0A345HYQ5_9ACTN</name>
<dbReference type="InterPro" id="IPR020843">
    <property type="entry name" value="ER"/>
</dbReference>
<keyword evidence="2 7" id="KW-0479">Metal-binding</keyword>
<evidence type="ECO:0000256" key="2">
    <source>
        <dbReference type="ARBA" id="ARBA00022723"/>
    </source>
</evidence>
<dbReference type="GO" id="GO:0008270">
    <property type="term" value="F:zinc ion binding"/>
    <property type="evidence" value="ECO:0007669"/>
    <property type="project" value="InterPro"/>
</dbReference>
<evidence type="ECO:0000256" key="6">
    <source>
        <dbReference type="ARBA" id="ARBA00048262"/>
    </source>
</evidence>
<organism evidence="9 10">
    <name type="scientific">Streptomyces paludis</name>
    <dbReference type="NCBI Taxonomy" id="2282738"/>
    <lineage>
        <taxon>Bacteria</taxon>
        <taxon>Bacillati</taxon>
        <taxon>Actinomycetota</taxon>
        <taxon>Actinomycetes</taxon>
        <taxon>Kitasatosporales</taxon>
        <taxon>Streptomycetaceae</taxon>
        <taxon>Streptomyces</taxon>
    </lineage>
</organism>
<dbReference type="Gene3D" id="3.40.50.720">
    <property type="entry name" value="NAD(P)-binding Rossmann-like Domain"/>
    <property type="match status" value="1"/>
</dbReference>
<dbReference type="OrthoDB" id="3567264at2"/>
<keyword evidence="3 7" id="KW-0862">Zinc</keyword>
<gene>
    <name evidence="9" type="ORF">DVK44_33480</name>
</gene>
<dbReference type="KEGG" id="spad:DVK44_33480"/>
<dbReference type="Pfam" id="PF00107">
    <property type="entry name" value="ADH_zinc_N"/>
    <property type="match status" value="1"/>
</dbReference>
<dbReference type="EC" id="1.1.1.2" evidence="5"/>
<dbReference type="Gene3D" id="3.90.180.10">
    <property type="entry name" value="Medium-chain alcohol dehydrogenases, catalytic domain"/>
    <property type="match status" value="1"/>
</dbReference>
<evidence type="ECO:0000313" key="10">
    <source>
        <dbReference type="Proteomes" id="UP000253868"/>
    </source>
</evidence>
<dbReference type="InterPro" id="IPR011032">
    <property type="entry name" value="GroES-like_sf"/>
</dbReference>
<dbReference type="AlphaFoldDB" id="A0A345HYQ5"/>
<reference evidence="10" key="1">
    <citation type="submission" date="2018-07" db="EMBL/GenBank/DDBJ databases">
        <authorList>
            <person name="Zhao J."/>
        </authorList>
    </citation>
    <scope>NUCLEOTIDE SEQUENCE [LARGE SCALE GENOMIC DNA]</scope>
    <source>
        <strain evidence="10">GSSD-12</strain>
    </source>
</reference>
<evidence type="ECO:0000256" key="1">
    <source>
        <dbReference type="ARBA" id="ARBA00001947"/>
    </source>
</evidence>
<evidence type="ECO:0000259" key="8">
    <source>
        <dbReference type="SMART" id="SM00829"/>
    </source>
</evidence>